<accession>A0ABR4THW9</accession>
<name>A0ABR4THW9_CLOHA</name>
<gene>
    <name evidence="2" type="ORF">Z960_03540</name>
</gene>
<feature type="coiled-coil region" evidence="1">
    <location>
        <begin position="9"/>
        <end position="36"/>
    </location>
</feature>
<proteinExistence type="predicted"/>
<evidence type="ECO:0000313" key="3">
    <source>
        <dbReference type="Proteomes" id="UP000027937"/>
    </source>
</evidence>
<reference evidence="2 3" key="1">
    <citation type="submission" date="2014-02" db="EMBL/GenBank/DDBJ databases">
        <title>Plasmidome dynamics in the species complex Clostridium novyi sensu lato converts strains of independent lineages into distinctly different pathogens.</title>
        <authorList>
            <person name="Skarin H."/>
            <person name="Segerman B."/>
        </authorList>
    </citation>
    <scope>NUCLEOTIDE SEQUENCE [LARGE SCALE GENOMIC DNA]</scope>
    <source>
        <strain evidence="2 3">NCTC 9693</strain>
    </source>
</reference>
<organism evidence="2 3">
    <name type="scientific">Clostridium haemolyticum NCTC 9693</name>
    <dbReference type="NCBI Taxonomy" id="1443114"/>
    <lineage>
        <taxon>Bacteria</taxon>
        <taxon>Bacillati</taxon>
        <taxon>Bacillota</taxon>
        <taxon>Clostridia</taxon>
        <taxon>Eubacteriales</taxon>
        <taxon>Clostridiaceae</taxon>
        <taxon>Clostridium</taxon>
    </lineage>
</organism>
<evidence type="ECO:0000313" key="2">
    <source>
        <dbReference type="EMBL" id="KEI18216.1"/>
    </source>
</evidence>
<comment type="caution">
    <text evidence="2">The sequence shown here is derived from an EMBL/GenBank/DDBJ whole genome shotgun (WGS) entry which is preliminary data.</text>
</comment>
<keyword evidence="1" id="KW-0175">Coiled coil</keyword>
<dbReference type="EMBL" id="JENX01000026">
    <property type="protein sequence ID" value="KEI18216.1"/>
    <property type="molecule type" value="Genomic_DNA"/>
</dbReference>
<sequence>MGLFSGRKDDKQQKNLEKLNKKMKQYGLENLELKDKESVRDILTGLSGIGLMDFGISITGKDEDIAKISCLRAITEQNFLIIKLLSDINNKLDNK</sequence>
<evidence type="ECO:0000256" key="1">
    <source>
        <dbReference type="SAM" id="Coils"/>
    </source>
</evidence>
<keyword evidence="3" id="KW-1185">Reference proteome</keyword>
<dbReference type="RefSeq" id="WP_039228011.1">
    <property type="nucleotide sequence ID" value="NZ_JENX01000026.1"/>
</dbReference>
<protein>
    <submittedName>
        <fullName evidence="2">Uncharacterized protein</fullName>
    </submittedName>
</protein>
<dbReference type="Proteomes" id="UP000027937">
    <property type="component" value="Unassembled WGS sequence"/>
</dbReference>